<dbReference type="Proteomes" id="UP000252107">
    <property type="component" value="Unassembled WGS sequence"/>
</dbReference>
<gene>
    <name evidence="2" type="ORF">A6770_23525</name>
</gene>
<proteinExistence type="predicted"/>
<reference evidence="2" key="1">
    <citation type="submission" date="2016-04" db="EMBL/GenBank/DDBJ databases">
        <authorList>
            <person name="Tabuchi Yagui T.R."/>
        </authorList>
    </citation>
    <scope>NUCLEOTIDE SEQUENCE [LARGE SCALE GENOMIC DNA]</scope>
    <source>
        <strain evidence="2">NIES-26</strain>
    </source>
</reference>
<sequence>MALCFLILLCSCFIASYFLLKKNNNEIAHIVAVFAAISLILGLILAPWQILLLLLISIPLSTSYEYYTSKVVSRETEYPQQPGRKSEPDYSLMYRGVSYRADPCTQSNGVTIAPETCKLSFRGSTYFVRIDSNAQSAGVPLALETCKLSFRGSTYSVNRTAHREIKEQGS</sequence>
<dbReference type="EMBL" id="LXQD01000298">
    <property type="protein sequence ID" value="RCJ28439.1"/>
    <property type="molecule type" value="Genomic_DNA"/>
</dbReference>
<organism evidence="2 3">
    <name type="scientific">Nostoc minutum NIES-26</name>
    <dbReference type="NCBI Taxonomy" id="1844469"/>
    <lineage>
        <taxon>Bacteria</taxon>
        <taxon>Bacillati</taxon>
        <taxon>Cyanobacteriota</taxon>
        <taxon>Cyanophyceae</taxon>
        <taxon>Nostocales</taxon>
        <taxon>Nostocaceae</taxon>
        <taxon>Nostoc</taxon>
    </lineage>
</organism>
<evidence type="ECO:0000313" key="2">
    <source>
        <dbReference type="EMBL" id="RCJ28439.1"/>
    </source>
</evidence>
<keyword evidence="3" id="KW-1185">Reference proteome</keyword>
<comment type="caution">
    <text evidence="2">The sequence shown here is derived from an EMBL/GenBank/DDBJ whole genome shotgun (WGS) entry which is preliminary data.</text>
</comment>
<keyword evidence="1" id="KW-0472">Membrane</keyword>
<evidence type="ECO:0000313" key="3">
    <source>
        <dbReference type="Proteomes" id="UP000252107"/>
    </source>
</evidence>
<feature type="transmembrane region" description="Helical" evidence="1">
    <location>
        <begin position="30"/>
        <end position="56"/>
    </location>
</feature>
<dbReference type="AlphaFoldDB" id="A0A367QWX4"/>
<name>A0A367QWX4_9NOSO</name>
<keyword evidence="1" id="KW-0812">Transmembrane</keyword>
<protein>
    <recommendedName>
        <fullName evidence="4">DUF4278 domain-containing protein</fullName>
    </recommendedName>
</protein>
<evidence type="ECO:0000256" key="1">
    <source>
        <dbReference type="SAM" id="Phobius"/>
    </source>
</evidence>
<accession>A0A367QWX4</accession>
<keyword evidence="1" id="KW-1133">Transmembrane helix</keyword>
<evidence type="ECO:0008006" key="4">
    <source>
        <dbReference type="Google" id="ProtNLM"/>
    </source>
</evidence>